<reference evidence="22" key="1">
    <citation type="submission" date="2019-01" db="EMBL/GenBank/DDBJ databases">
        <title>Draft genome sequences of three monokaryotic isolates of the white-rot basidiomycete fungus Dichomitus squalens.</title>
        <authorList>
            <consortium name="DOE Joint Genome Institute"/>
            <person name="Lopez S.C."/>
            <person name="Andreopoulos B."/>
            <person name="Pangilinan J."/>
            <person name="Lipzen A."/>
            <person name="Riley R."/>
            <person name="Ahrendt S."/>
            <person name="Ng V."/>
            <person name="Barry K."/>
            <person name="Daum C."/>
            <person name="Grigoriev I.V."/>
            <person name="Hilden K.S."/>
            <person name="Makela M.R."/>
            <person name="de Vries R.P."/>
        </authorList>
    </citation>
    <scope>NUCLEOTIDE SEQUENCE [LARGE SCALE GENOMIC DNA]</scope>
    <source>
        <strain evidence="22">OM18370.1</strain>
    </source>
</reference>
<dbReference type="EMBL" id="ML143478">
    <property type="protein sequence ID" value="TBU24527.1"/>
    <property type="molecule type" value="Genomic_DNA"/>
</dbReference>
<keyword evidence="6" id="KW-0645">Protease</keyword>
<dbReference type="InterPro" id="IPR006155">
    <property type="entry name" value="Josephin"/>
</dbReference>
<name>A0A4Q9MD74_9APHY</name>
<dbReference type="Pfam" id="PF02099">
    <property type="entry name" value="Josephin"/>
    <property type="match status" value="1"/>
</dbReference>
<comment type="subcellular location">
    <subcellularLocation>
        <location evidence="3">Cytoplasm</location>
    </subcellularLocation>
    <subcellularLocation>
        <location evidence="2">Nucleus</location>
    </subcellularLocation>
</comment>
<dbReference type="GO" id="GO:0005737">
    <property type="term" value="C:cytoplasm"/>
    <property type="evidence" value="ECO:0007669"/>
    <property type="project" value="UniProtKB-SubCell"/>
</dbReference>
<dbReference type="InterPro" id="IPR033865">
    <property type="entry name" value="Ataxin-3"/>
</dbReference>
<feature type="active site" evidence="18">
    <location>
        <position position="147"/>
    </location>
</feature>
<evidence type="ECO:0000256" key="16">
    <source>
        <dbReference type="ARBA" id="ARBA00069055"/>
    </source>
</evidence>
<keyword evidence="5" id="KW-0963">Cytoplasm</keyword>
<evidence type="ECO:0000256" key="10">
    <source>
        <dbReference type="ARBA" id="ARBA00022807"/>
    </source>
</evidence>
<evidence type="ECO:0000313" key="22">
    <source>
        <dbReference type="EMBL" id="TBU24527.1"/>
    </source>
</evidence>
<sequence length="512" mass="56292">MATLQDLIPSIYFERQEPGTMLCAQHALNSLLRELFSAAELAEIARGLDQDENLTLDDNARATTSMNMDDTGFFSVQVMQKALQNFGLDLVPWEAETQRHYHTHPETQMAFVLNHDLHWYTLRRFGHVSLDPSPEADPGGGFWFDLNSTNDAPQHIGNLHLGMFLHQARQNGYTIFAVVQKDPTAPLALPRTEVDEMFAYVQDPTGHYPRSYATGASSSATHVEGFEDEDMELQAALQASLAGGDYGDYIPQRIAVSHAPAPQQPSRTSSGLPVQRDYEVIEVDDDEEDASGARMRTQARVQEHVEPEPEDQVLASMARQRAVMEQMRRAQELALQEQYEDEIAQFGIASRARQAHRAAPGGGAQEEDEDELLRRAIAESEAMAQGQGSGSGPGSREDGGSHTPQAAPSWQQPRVYDDEDAELQAALRASLETVPAGFRVPSPPPVPAPPAPRPAVTTPPQERTAAGLAPPSIERQPSSEFETESEAESEAAQAEQPSLEEIRRRRLAKFGA</sequence>
<evidence type="ECO:0000256" key="4">
    <source>
        <dbReference type="ARBA" id="ARBA00012759"/>
    </source>
</evidence>
<dbReference type="EC" id="3.4.19.12" evidence="4"/>
<dbReference type="GO" id="GO:0005634">
    <property type="term" value="C:nucleus"/>
    <property type="evidence" value="ECO:0007669"/>
    <property type="project" value="UniProtKB-SubCell"/>
</dbReference>
<evidence type="ECO:0000256" key="5">
    <source>
        <dbReference type="ARBA" id="ARBA00022490"/>
    </source>
</evidence>
<feature type="region of interest" description="Disordered" evidence="20">
    <location>
        <begin position="354"/>
        <end position="512"/>
    </location>
</feature>
<proteinExistence type="predicted"/>
<feature type="active site" description="Proton acceptor" evidence="18">
    <location>
        <position position="118"/>
    </location>
</feature>
<feature type="region of interest" description="Disordered" evidence="20">
    <location>
        <begin position="282"/>
        <end position="314"/>
    </location>
</feature>
<feature type="compositionally biased region" description="Polar residues" evidence="20">
    <location>
        <begin position="402"/>
        <end position="412"/>
    </location>
</feature>
<gene>
    <name evidence="22" type="ORF">BD311DRAFT_671650</name>
</gene>
<dbReference type="PRINTS" id="PR01233">
    <property type="entry name" value="JOSEPHIN"/>
</dbReference>
<dbReference type="GO" id="GO:0016579">
    <property type="term" value="P:protein deubiquitination"/>
    <property type="evidence" value="ECO:0007669"/>
    <property type="project" value="InterPro"/>
</dbReference>
<dbReference type="InterPro" id="IPR003903">
    <property type="entry name" value="UIM_dom"/>
</dbReference>
<keyword evidence="10" id="KW-0788">Thiol protease</keyword>
<dbReference type="Proteomes" id="UP000292957">
    <property type="component" value="Unassembled WGS sequence"/>
</dbReference>
<organism evidence="22">
    <name type="scientific">Dichomitus squalens</name>
    <dbReference type="NCBI Taxonomy" id="114155"/>
    <lineage>
        <taxon>Eukaryota</taxon>
        <taxon>Fungi</taxon>
        <taxon>Dikarya</taxon>
        <taxon>Basidiomycota</taxon>
        <taxon>Agaricomycotina</taxon>
        <taxon>Agaricomycetes</taxon>
        <taxon>Polyporales</taxon>
        <taxon>Polyporaceae</taxon>
        <taxon>Dichomitus</taxon>
    </lineage>
</organism>
<comment type="catalytic activity">
    <reaction evidence="1">
        <text>Thiol-dependent hydrolysis of ester, thioester, amide, peptide and isopeptide bonds formed by the C-terminal Gly of ubiquitin (a 76-residue protein attached to proteins as an intracellular targeting signal).</text>
        <dbReference type="EC" id="3.4.19.12"/>
    </reaction>
</comment>
<evidence type="ECO:0000256" key="12">
    <source>
        <dbReference type="ARBA" id="ARBA00023163"/>
    </source>
</evidence>
<keyword evidence="8" id="KW-0833">Ubl conjugation pathway</keyword>
<feature type="compositionally biased region" description="Low complexity" evidence="20">
    <location>
        <begin position="490"/>
        <end position="499"/>
    </location>
</feature>
<evidence type="ECO:0000256" key="2">
    <source>
        <dbReference type="ARBA" id="ARBA00004123"/>
    </source>
</evidence>
<evidence type="ECO:0000256" key="7">
    <source>
        <dbReference type="ARBA" id="ARBA00022737"/>
    </source>
</evidence>
<evidence type="ECO:0000256" key="14">
    <source>
        <dbReference type="ARBA" id="ARBA00060106"/>
    </source>
</evidence>
<evidence type="ECO:0000256" key="19">
    <source>
        <dbReference type="PROSITE-ProRule" id="PRU00331"/>
    </source>
</evidence>
<keyword evidence="9" id="KW-0378">Hydrolase</keyword>
<feature type="domain" description="Josephin" evidence="21">
    <location>
        <begin position="8"/>
        <end position="193"/>
    </location>
</feature>
<dbReference type="GO" id="GO:0004843">
    <property type="term" value="F:cysteine-type deubiquitinase activity"/>
    <property type="evidence" value="ECO:0007669"/>
    <property type="project" value="UniProtKB-EC"/>
</dbReference>
<evidence type="ECO:0000256" key="13">
    <source>
        <dbReference type="ARBA" id="ARBA00023242"/>
    </source>
</evidence>
<comment type="function">
    <text evidence="14">Acts as a chain editing deubiquitinating enzyme that binds and cleaves 'Lys-48'-linked polyubiquitin chains, with a preference for chains containing four or more ubiquitin molecules thereby modulating protein degradation by the ubiquitin-proteasome pathway. Probably by regulating the IGF-1-insulin-like pathway, regulates lifespan. Regulates germline DNA double-strand-break repair and apoptosis in response to DNA damage by recruiting E4 ubiquitin-protein ligase ufd-2 to DNA repair foci. Interacts with key regulators of transcription and represses transcription. Acts as a histone-binding protein that regulates transcription.</text>
</comment>
<evidence type="ECO:0000256" key="8">
    <source>
        <dbReference type="ARBA" id="ARBA00022786"/>
    </source>
</evidence>
<dbReference type="OrthoDB" id="10063692at2759"/>
<comment type="subunit">
    <text evidence="15">Forms a complex composed of deubiquitinating enzyme atx-3, adapter ubxn-5 and cdc-48.1. Forms a complex composed of deubiquitinating enzyme atx-3, E4 ubiquitin-protein ligase ufd-2 and cdc-48.1. Interacts (via RRDR motif) with cdc-48.1 (via N-terminus) and cdc-48.2 (via N-terminus); the interaction with cdc-48.1 is not required for atx-3 enzymatic activity. Interacts (via C-terminus) with ubxn-5. May interact with ned-8.</text>
</comment>
<dbReference type="AlphaFoldDB" id="A0A4Q9MD74"/>
<dbReference type="Gene3D" id="3.90.70.40">
    <property type="match status" value="1"/>
</dbReference>
<evidence type="ECO:0000256" key="11">
    <source>
        <dbReference type="ARBA" id="ARBA00023015"/>
    </source>
</evidence>
<dbReference type="SMART" id="SM01246">
    <property type="entry name" value="Josephin"/>
    <property type="match status" value="1"/>
</dbReference>
<dbReference type="PANTHER" id="PTHR14159">
    <property type="entry name" value="ATAXIN-3-RELATED"/>
    <property type="match status" value="1"/>
</dbReference>
<evidence type="ECO:0000259" key="21">
    <source>
        <dbReference type="PROSITE" id="PS50957"/>
    </source>
</evidence>
<evidence type="ECO:0000256" key="20">
    <source>
        <dbReference type="SAM" id="MobiDB-lite"/>
    </source>
</evidence>
<keyword evidence="11" id="KW-0805">Transcription regulation</keyword>
<dbReference type="Gene3D" id="6.10.140.100">
    <property type="match status" value="1"/>
</dbReference>
<protein>
    <recommendedName>
        <fullName evidence="16">Ataxin-3 homolog</fullName>
        <ecNumber evidence="4">3.4.19.12</ecNumber>
    </recommendedName>
    <alternativeName>
        <fullName evidence="17">Machado-Joseph disease-like protein</fullName>
    </alternativeName>
</protein>
<dbReference type="PROSITE" id="PS50957">
    <property type="entry name" value="JOSEPHIN"/>
    <property type="match status" value="1"/>
</dbReference>
<keyword evidence="12" id="KW-0804">Transcription</keyword>
<keyword evidence="13" id="KW-0539">Nucleus</keyword>
<evidence type="ECO:0000256" key="3">
    <source>
        <dbReference type="ARBA" id="ARBA00004496"/>
    </source>
</evidence>
<dbReference type="PROSITE" id="PS50330">
    <property type="entry name" value="UIM"/>
    <property type="match status" value="2"/>
</dbReference>
<dbReference type="Gene3D" id="1.10.287.10">
    <property type="entry name" value="S15/NS1, RNA-binding"/>
    <property type="match status" value="1"/>
</dbReference>
<accession>A0A4Q9MD74</accession>
<evidence type="ECO:0000256" key="9">
    <source>
        <dbReference type="ARBA" id="ARBA00022801"/>
    </source>
</evidence>
<dbReference type="SMART" id="SM00726">
    <property type="entry name" value="UIM"/>
    <property type="match status" value="3"/>
</dbReference>
<evidence type="ECO:0000256" key="15">
    <source>
        <dbReference type="ARBA" id="ARBA00063584"/>
    </source>
</evidence>
<evidence type="ECO:0000256" key="6">
    <source>
        <dbReference type="ARBA" id="ARBA00022670"/>
    </source>
</evidence>
<feature type="active site" description="Nucleophile" evidence="18">
    <location>
        <position position="23"/>
    </location>
</feature>
<keyword evidence="7" id="KW-0677">Repeat</keyword>
<evidence type="ECO:0000256" key="1">
    <source>
        <dbReference type="ARBA" id="ARBA00000707"/>
    </source>
</evidence>
<dbReference type="GO" id="GO:0006508">
    <property type="term" value="P:proteolysis"/>
    <property type="evidence" value="ECO:0007669"/>
    <property type="project" value="UniProtKB-KW"/>
</dbReference>
<evidence type="ECO:0000256" key="18">
    <source>
        <dbReference type="PIRSR" id="PIRSR633865-1"/>
    </source>
</evidence>
<feature type="compositionally biased region" description="Pro residues" evidence="20">
    <location>
        <begin position="441"/>
        <end position="453"/>
    </location>
</feature>
<evidence type="ECO:0000256" key="17">
    <source>
        <dbReference type="ARBA" id="ARBA00082365"/>
    </source>
</evidence>
<dbReference type="FunFam" id="1.10.287.10:FF:000018">
    <property type="entry name" value="Ataxin-3 homolog"/>
    <property type="match status" value="1"/>
</dbReference>
<dbReference type="PANTHER" id="PTHR14159:SF0">
    <property type="entry name" value="ATAXIN-3-RELATED"/>
    <property type="match status" value="1"/>
</dbReference>
<comment type="caution">
    <text evidence="19">Lacks conserved residue(s) required for the propagation of feature annotation.</text>
</comment>